<name>A0A9P5Y2D2_9AGAR</name>
<evidence type="ECO:0000256" key="2">
    <source>
        <dbReference type="ARBA" id="ARBA00022771"/>
    </source>
</evidence>
<dbReference type="PANTHER" id="PTHR38846:SF1">
    <property type="entry name" value="C3H1-TYPE DOMAIN-CONTAINING PROTEIN"/>
    <property type="match status" value="1"/>
</dbReference>
<dbReference type="InterPro" id="IPR000571">
    <property type="entry name" value="Znf_CCCH"/>
</dbReference>
<dbReference type="Gene3D" id="4.10.1000.10">
    <property type="entry name" value="Zinc finger, CCCH-type"/>
    <property type="match status" value="1"/>
</dbReference>
<keyword evidence="7" id="KW-1185">Reference proteome</keyword>
<dbReference type="GO" id="GO:0008270">
    <property type="term" value="F:zinc ion binding"/>
    <property type="evidence" value="ECO:0007669"/>
    <property type="project" value="UniProtKB-KW"/>
</dbReference>
<feature type="domain" description="C3H1-type" evidence="5">
    <location>
        <begin position="51"/>
        <end position="79"/>
    </location>
</feature>
<feature type="zinc finger region" description="C3H1-type" evidence="4">
    <location>
        <begin position="1"/>
        <end position="29"/>
    </location>
</feature>
<organism evidence="6 7">
    <name type="scientific">Collybia nuda</name>
    <dbReference type="NCBI Taxonomy" id="64659"/>
    <lineage>
        <taxon>Eukaryota</taxon>
        <taxon>Fungi</taxon>
        <taxon>Dikarya</taxon>
        <taxon>Basidiomycota</taxon>
        <taxon>Agaricomycotina</taxon>
        <taxon>Agaricomycetes</taxon>
        <taxon>Agaricomycetidae</taxon>
        <taxon>Agaricales</taxon>
        <taxon>Tricholomatineae</taxon>
        <taxon>Clitocybaceae</taxon>
        <taxon>Collybia</taxon>
    </lineage>
</organism>
<keyword evidence="3 4" id="KW-0862">Zinc</keyword>
<dbReference type="SMART" id="SM00356">
    <property type="entry name" value="ZnF_C3H1"/>
    <property type="match status" value="3"/>
</dbReference>
<dbReference type="PROSITE" id="PS50103">
    <property type="entry name" value="ZF_C3H1"/>
    <property type="match status" value="3"/>
</dbReference>
<evidence type="ECO:0000313" key="7">
    <source>
        <dbReference type="Proteomes" id="UP000807353"/>
    </source>
</evidence>
<feature type="zinc finger region" description="C3H1-type" evidence="4">
    <location>
        <begin position="51"/>
        <end position="79"/>
    </location>
</feature>
<comment type="caution">
    <text evidence="6">The sequence shown here is derived from an EMBL/GenBank/DDBJ whole genome shotgun (WGS) entry which is preliminary data.</text>
</comment>
<feature type="domain" description="C3H1-type" evidence="5">
    <location>
        <begin position="87"/>
        <end position="115"/>
    </location>
</feature>
<dbReference type="EMBL" id="MU150284">
    <property type="protein sequence ID" value="KAF9461434.1"/>
    <property type="molecule type" value="Genomic_DNA"/>
</dbReference>
<accession>A0A9P5Y2D2</accession>
<sequence length="308" mass="35858">MATRTVCRYNSTETPCKYGDKCRFLHTQTISISNPNPHTIDTQSYDKLATTRSVKLCFQFASSGSCGHGIQCKYPHLLPLNEDSIAAPEPKLCRYFTKGIGCRFGARCRSRHIISVDDVQENLEKPRKRRQRVRQKLVRQKPDINHLKAFFVQFPGFVYDKTQAVTDEFFRLCHELWPRDNLKKRTARKGFKKALVMEFNRIFGIDVNDINNWRSLCRILNLKPENWDSLDDCRETVQNAHVNLIDLVDFKNHIQHDGDSCPVIVNFEVFETEDELADYTIATSKYFPKEHAKAGGLLRFLLRRILNR</sequence>
<dbReference type="InterPro" id="IPR036855">
    <property type="entry name" value="Znf_CCCH_sf"/>
</dbReference>
<evidence type="ECO:0000256" key="1">
    <source>
        <dbReference type="ARBA" id="ARBA00022723"/>
    </source>
</evidence>
<evidence type="ECO:0000256" key="4">
    <source>
        <dbReference type="PROSITE-ProRule" id="PRU00723"/>
    </source>
</evidence>
<reference evidence="6" key="1">
    <citation type="submission" date="2020-11" db="EMBL/GenBank/DDBJ databases">
        <authorList>
            <consortium name="DOE Joint Genome Institute"/>
            <person name="Ahrendt S."/>
            <person name="Riley R."/>
            <person name="Andreopoulos W."/>
            <person name="Labutti K."/>
            <person name="Pangilinan J."/>
            <person name="Ruiz-Duenas F.J."/>
            <person name="Barrasa J.M."/>
            <person name="Sanchez-Garcia M."/>
            <person name="Camarero S."/>
            <person name="Miyauchi S."/>
            <person name="Serrano A."/>
            <person name="Linde D."/>
            <person name="Babiker R."/>
            <person name="Drula E."/>
            <person name="Ayuso-Fernandez I."/>
            <person name="Pacheco R."/>
            <person name="Padilla G."/>
            <person name="Ferreira P."/>
            <person name="Barriuso J."/>
            <person name="Kellner H."/>
            <person name="Castanera R."/>
            <person name="Alfaro M."/>
            <person name="Ramirez L."/>
            <person name="Pisabarro A.G."/>
            <person name="Kuo A."/>
            <person name="Tritt A."/>
            <person name="Lipzen A."/>
            <person name="He G."/>
            <person name="Yan M."/>
            <person name="Ng V."/>
            <person name="Cullen D."/>
            <person name="Martin F."/>
            <person name="Rosso M.-N."/>
            <person name="Henrissat B."/>
            <person name="Hibbett D."/>
            <person name="Martinez A.T."/>
            <person name="Grigoriev I.V."/>
        </authorList>
    </citation>
    <scope>NUCLEOTIDE SEQUENCE</scope>
    <source>
        <strain evidence="6">CBS 247.69</strain>
    </source>
</reference>
<dbReference type="Proteomes" id="UP000807353">
    <property type="component" value="Unassembled WGS sequence"/>
</dbReference>
<proteinExistence type="predicted"/>
<gene>
    <name evidence="6" type="ORF">BDZ94DRAFT_813034</name>
</gene>
<feature type="zinc finger region" description="C3H1-type" evidence="4">
    <location>
        <begin position="87"/>
        <end position="115"/>
    </location>
</feature>
<dbReference type="OrthoDB" id="6105938at2759"/>
<feature type="domain" description="C3H1-type" evidence="5">
    <location>
        <begin position="1"/>
        <end position="29"/>
    </location>
</feature>
<keyword evidence="1 4" id="KW-0479">Metal-binding</keyword>
<dbReference type="Pfam" id="PF18044">
    <property type="entry name" value="zf-CCCH_4"/>
    <property type="match status" value="1"/>
</dbReference>
<dbReference type="InterPro" id="IPR041367">
    <property type="entry name" value="Znf-CCCH_4"/>
</dbReference>
<dbReference type="PANTHER" id="PTHR38846">
    <property type="entry name" value="C3H1-TYPE DOMAIN-CONTAINING PROTEIN"/>
    <property type="match status" value="1"/>
</dbReference>
<evidence type="ECO:0000313" key="6">
    <source>
        <dbReference type="EMBL" id="KAF9461434.1"/>
    </source>
</evidence>
<evidence type="ECO:0000259" key="5">
    <source>
        <dbReference type="PROSITE" id="PS50103"/>
    </source>
</evidence>
<keyword evidence="2 4" id="KW-0863">Zinc-finger</keyword>
<dbReference type="AlphaFoldDB" id="A0A9P5Y2D2"/>
<protein>
    <recommendedName>
        <fullName evidence="5">C3H1-type domain-containing protein</fullName>
    </recommendedName>
</protein>
<evidence type="ECO:0000256" key="3">
    <source>
        <dbReference type="ARBA" id="ARBA00022833"/>
    </source>
</evidence>
<dbReference type="SUPFAM" id="SSF90229">
    <property type="entry name" value="CCCH zinc finger"/>
    <property type="match status" value="1"/>
</dbReference>